<dbReference type="OrthoDB" id="5288828at2759"/>
<gene>
    <name evidence="3" type="ORF">FB567DRAFT_522509</name>
</gene>
<feature type="compositionally biased region" description="Basic and acidic residues" evidence="1">
    <location>
        <begin position="653"/>
        <end position="674"/>
    </location>
</feature>
<evidence type="ECO:0000259" key="2">
    <source>
        <dbReference type="Pfam" id="PF10056"/>
    </source>
</evidence>
<protein>
    <recommendedName>
        <fullName evidence="2">DUF2293 domain-containing protein</fullName>
    </recommendedName>
</protein>
<dbReference type="InterPro" id="IPR018744">
    <property type="entry name" value="DUF2293"/>
</dbReference>
<keyword evidence="4" id="KW-1185">Reference proteome</keyword>
<feature type="region of interest" description="Disordered" evidence="1">
    <location>
        <begin position="424"/>
        <end position="538"/>
    </location>
</feature>
<name>A0A8K0VZK8_9PLEO</name>
<reference evidence="3" key="1">
    <citation type="journal article" date="2021" name="Nat. Commun.">
        <title>Genetic determinants of endophytism in the Arabidopsis root mycobiome.</title>
        <authorList>
            <person name="Mesny F."/>
            <person name="Miyauchi S."/>
            <person name="Thiergart T."/>
            <person name="Pickel B."/>
            <person name="Atanasova L."/>
            <person name="Karlsson M."/>
            <person name="Huettel B."/>
            <person name="Barry K.W."/>
            <person name="Haridas S."/>
            <person name="Chen C."/>
            <person name="Bauer D."/>
            <person name="Andreopoulos W."/>
            <person name="Pangilinan J."/>
            <person name="LaButti K."/>
            <person name="Riley R."/>
            <person name="Lipzen A."/>
            <person name="Clum A."/>
            <person name="Drula E."/>
            <person name="Henrissat B."/>
            <person name="Kohler A."/>
            <person name="Grigoriev I.V."/>
            <person name="Martin F.M."/>
            <person name="Hacquard S."/>
        </authorList>
    </citation>
    <scope>NUCLEOTIDE SEQUENCE</scope>
    <source>
        <strain evidence="3">MPI-SDFR-AT-0120</strain>
    </source>
</reference>
<evidence type="ECO:0000313" key="3">
    <source>
        <dbReference type="EMBL" id="KAH7088867.1"/>
    </source>
</evidence>
<feature type="region of interest" description="Disordered" evidence="1">
    <location>
        <begin position="154"/>
        <end position="173"/>
    </location>
</feature>
<feature type="region of interest" description="Disordered" evidence="1">
    <location>
        <begin position="615"/>
        <end position="674"/>
    </location>
</feature>
<evidence type="ECO:0000256" key="1">
    <source>
        <dbReference type="SAM" id="MobiDB-lite"/>
    </source>
</evidence>
<dbReference type="Proteomes" id="UP000813461">
    <property type="component" value="Unassembled WGS sequence"/>
</dbReference>
<dbReference type="AlphaFoldDB" id="A0A8K0VZK8"/>
<feature type="domain" description="DUF2293" evidence="2">
    <location>
        <begin position="174"/>
        <end position="257"/>
    </location>
</feature>
<dbReference type="PANTHER" id="PTHR38113">
    <property type="match status" value="1"/>
</dbReference>
<evidence type="ECO:0000313" key="4">
    <source>
        <dbReference type="Proteomes" id="UP000813461"/>
    </source>
</evidence>
<dbReference type="Pfam" id="PF10056">
    <property type="entry name" value="DUF2293"/>
    <property type="match status" value="1"/>
</dbReference>
<feature type="compositionally biased region" description="Basic and acidic residues" evidence="1">
    <location>
        <begin position="161"/>
        <end position="171"/>
    </location>
</feature>
<feature type="region of interest" description="Disordered" evidence="1">
    <location>
        <begin position="278"/>
        <end position="299"/>
    </location>
</feature>
<proteinExistence type="predicted"/>
<feature type="region of interest" description="Disordered" evidence="1">
    <location>
        <begin position="1"/>
        <end position="22"/>
    </location>
</feature>
<accession>A0A8K0VZK8</accession>
<comment type="caution">
    <text evidence="3">The sequence shown here is derived from an EMBL/GenBank/DDBJ whole genome shotgun (WGS) entry which is preliminary data.</text>
</comment>
<feature type="compositionally biased region" description="Polar residues" evidence="1">
    <location>
        <begin position="401"/>
        <end position="410"/>
    </location>
</feature>
<sequence length="692" mass="78765">MTRVHHTRPQRGTAHDQQRAAVKKKKPYKIVLEAVTQEKKKLHSILSYASNAPKGFGFIPAGHPEFTEWCKEQCRQRNLDVHIVSAKPKNRMHADPEKLSHHVHRVGHHFPLEIVNLACSKFGYIYDESHGLRKDKSRDRTNWIAQRVEDYSSRQALHGRPATEKESKEHTSGAVREMFPKIPEADLTSIVNHAFEEGTNRVGNAKELSLARRVQLAVVAHIRHMYTDYDKILKTGSWMQARQQVEHVSLAKLKEWRDETGEQSNEIEETFREVIVLDDDEESSDEGSLSTPDEREQSMEIVSSRATARDLQPDRHIDYARMDAHRSGRMPRRTIVVQPYTAYHHEQPATPTLRQPVSYPAATQAHTYASPAGVRTQARGDSFGTAHSRPVDPRTRLAASRPTTTGSQGLVQEIDGQLYHLEPIREDRDPPRLQHGPPPRAVSRYAQRDFVQRSPQVSTTDRPAAHSRRPSDQDIVLPSVERDTVDLTSPRRPLTRQSSPFDPHLRPNVQAGMASPKRKAYPSHPDSRGQYVSQEAKRPRPVYYENETAPSAPPGQMPRIANASHLQPREIYHPMAHPPQPVIDLTSSPHRPVYRENRSDLPVYSRAVAESSGLSYVPVPPRRSPPRDARGPPPYEVYHGEPPRPYMPSSGMYERHAPPVRDHHSMRGEPRRVVEGDRDFRRVLHYGGPDLH</sequence>
<organism evidence="3 4">
    <name type="scientific">Paraphoma chrysanthemicola</name>
    <dbReference type="NCBI Taxonomy" id="798071"/>
    <lineage>
        <taxon>Eukaryota</taxon>
        <taxon>Fungi</taxon>
        <taxon>Dikarya</taxon>
        <taxon>Ascomycota</taxon>
        <taxon>Pezizomycotina</taxon>
        <taxon>Dothideomycetes</taxon>
        <taxon>Pleosporomycetidae</taxon>
        <taxon>Pleosporales</taxon>
        <taxon>Pleosporineae</taxon>
        <taxon>Phaeosphaeriaceae</taxon>
        <taxon>Paraphoma</taxon>
    </lineage>
</organism>
<dbReference type="PANTHER" id="PTHR38113:SF1">
    <property type="entry name" value="DUF2293 DOMAIN-CONTAINING PROTEIN"/>
    <property type="match status" value="1"/>
</dbReference>
<dbReference type="EMBL" id="JAGMVJ010000007">
    <property type="protein sequence ID" value="KAH7088867.1"/>
    <property type="molecule type" value="Genomic_DNA"/>
</dbReference>
<feature type="region of interest" description="Disordered" evidence="1">
    <location>
        <begin position="368"/>
        <end position="412"/>
    </location>
</feature>